<dbReference type="Proteomes" id="UP000294257">
    <property type="component" value="Unassembled WGS sequence"/>
</dbReference>
<dbReference type="EMBL" id="SGWQ01000004">
    <property type="protein sequence ID" value="RZS39026.1"/>
    <property type="molecule type" value="Genomic_DNA"/>
</dbReference>
<feature type="domain" description="Inosine/uridine-preferring nucleoside hydrolase" evidence="4">
    <location>
        <begin position="19"/>
        <end position="321"/>
    </location>
</feature>
<evidence type="ECO:0000259" key="4">
    <source>
        <dbReference type="Pfam" id="PF01156"/>
    </source>
</evidence>
<dbReference type="CDD" id="cd02651">
    <property type="entry name" value="nuc_hydro_IU_UC_XIUA"/>
    <property type="match status" value="1"/>
</dbReference>
<accession>A0A4Q7KRJ3</accession>
<reference evidence="5 6" key="1">
    <citation type="submission" date="2019-02" db="EMBL/GenBank/DDBJ databases">
        <title>Genomic Encyclopedia of Type Strains, Phase IV (KMG-IV): sequencing the most valuable type-strain genomes for metagenomic binning, comparative biology and taxonomic classification.</title>
        <authorList>
            <person name="Goeker M."/>
        </authorList>
    </citation>
    <scope>NUCLEOTIDE SEQUENCE [LARGE SCALE GENOMIC DNA]</scope>
    <source>
        <strain evidence="5 6">DSM 101727</strain>
    </source>
</reference>
<sequence length="333" mass="34771">MPDKVIECEMIGAMTPTPMIIDTDPGVDDAFAIALAATSQDVDLLAVTTVFGNVDLEQTTANALRLLAVCGREDVPVAVGAERPLVHAQRHRDSTAHGDDGLSGFAHTLPDRSTGVDPRTAVRLMADVLEAADEPVTLVAIGPLTNVALLLAAHPEARAKIGRIVVMGGGLGRGNVTAAAEFNIWADPEAAHRVLAGASGDLTLVPLDLTHRCAVDQAWLGALRDSGPLGRTLVGLTPAYQETYRRSLGWDGIVVHDAVAVAEAIAPNLLRTNAFPVEVECSLGPARGATVVDGRSAAVRESHGVLAKGVHVAVDADVDQVRAFLLDRLSTVD</sequence>
<keyword evidence="1 5" id="KW-0378">Hydrolase</keyword>
<dbReference type="PANTHER" id="PTHR12304">
    <property type="entry name" value="INOSINE-URIDINE PREFERRING NUCLEOSIDE HYDROLASE"/>
    <property type="match status" value="1"/>
</dbReference>
<dbReference type="RefSeq" id="WP_242613382.1">
    <property type="nucleotide sequence ID" value="NZ_SGWQ01000004.1"/>
</dbReference>
<keyword evidence="2" id="KW-0326">Glycosidase</keyword>
<evidence type="ECO:0000256" key="1">
    <source>
        <dbReference type="ARBA" id="ARBA00022801"/>
    </source>
</evidence>
<dbReference type="Gene3D" id="3.90.245.10">
    <property type="entry name" value="Ribonucleoside hydrolase-like"/>
    <property type="match status" value="1"/>
</dbReference>
<dbReference type="InterPro" id="IPR001910">
    <property type="entry name" value="Inosine/uridine_hydrolase_dom"/>
</dbReference>
<evidence type="ECO:0000313" key="6">
    <source>
        <dbReference type="Proteomes" id="UP000294257"/>
    </source>
</evidence>
<dbReference type="GO" id="GO:0005829">
    <property type="term" value="C:cytosol"/>
    <property type="evidence" value="ECO:0007669"/>
    <property type="project" value="TreeGrafter"/>
</dbReference>
<evidence type="ECO:0000256" key="2">
    <source>
        <dbReference type="ARBA" id="ARBA00023295"/>
    </source>
</evidence>
<keyword evidence="6" id="KW-1185">Reference proteome</keyword>
<organism evidence="5 6">
    <name type="scientific">Herbihabitans rhizosphaerae</name>
    <dbReference type="NCBI Taxonomy" id="1872711"/>
    <lineage>
        <taxon>Bacteria</taxon>
        <taxon>Bacillati</taxon>
        <taxon>Actinomycetota</taxon>
        <taxon>Actinomycetes</taxon>
        <taxon>Pseudonocardiales</taxon>
        <taxon>Pseudonocardiaceae</taxon>
        <taxon>Herbihabitans</taxon>
    </lineage>
</organism>
<dbReference type="SUPFAM" id="SSF53590">
    <property type="entry name" value="Nucleoside hydrolase"/>
    <property type="match status" value="1"/>
</dbReference>
<dbReference type="PANTHER" id="PTHR12304:SF4">
    <property type="entry name" value="URIDINE NUCLEOSIDASE"/>
    <property type="match status" value="1"/>
</dbReference>
<dbReference type="GO" id="GO:0008477">
    <property type="term" value="F:purine nucleosidase activity"/>
    <property type="evidence" value="ECO:0007669"/>
    <property type="project" value="TreeGrafter"/>
</dbReference>
<dbReference type="AlphaFoldDB" id="A0A4Q7KRJ3"/>
<gene>
    <name evidence="5" type="ORF">EV193_104237</name>
</gene>
<feature type="compositionally biased region" description="Basic and acidic residues" evidence="3">
    <location>
        <begin position="91"/>
        <end position="100"/>
    </location>
</feature>
<dbReference type="InterPro" id="IPR023186">
    <property type="entry name" value="IUNH"/>
</dbReference>
<evidence type="ECO:0000256" key="3">
    <source>
        <dbReference type="SAM" id="MobiDB-lite"/>
    </source>
</evidence>
<dbReference type="GO" id="GO:0006152">
    <property type="term" value="P:purine nucleoside catabolic process"/>
    <property type="evidence" value="ECO:0007669"/>
    <property type="project" value="TreeGrafter"/>
</dbReference>
<comment type="caution">
    <text evidence="5">The sequence shown here is derived from an EMBL/GenBank/DDBJ whole genome shotgun (WGS) entry which is preliminary data.</text>
</comment>
<dbReference type="InterPro" id="IPR036452">
    <property type="entry name" value="Ribo_hydro-like"/>
</dbReference>
<evidence type="ECO:0000313" key="5">
    <source>
        <dbReference type="EMBL" id="RZS39026.1"/>
    </source>
</evidence>
<feature type="region of interest" description="Disordered" evidence="3">
    <location>
        <begin position="88"/>
        <end position="110"/>
    </location>
</feature>
<dbReference type="Pfam" id="PF01156">
    <property type="entry name" value="IU_nuc_hydro"/>
    <property type="match status" value="1"/>
</dbReference>
<protein>
    <submittedName>
        <fullName evidence="5">Pyrimidine-specific ribonucleoside hydrolase</fullName>
    </submittedName>
</protein>
<name>A0A4Q7KRJ3_9PSEU</name>
<proteinExistence type="predicted"/>